<reference evidence="4 5" key="1">
    <citation type="submission" date="2024-04" db="EMBL/GenBank/DDBJ databases">
        <title>Novel species of the genus Ideonella isolated from streams.</title>
        <authorList>
            <person name="Lu H."/>
        </authorList>
    </citation>
    <scope>NUCLEOTIDE SEQUENCE [LARGE SCALE GENOMIC DNA]</scope>
    <source>
        <strain evidence="4 5">DXS29W</strain>
    </source>
</reference>
<organism evidence="4 5">
    <name type="scientific">Ideonella lacteola</name>
    <dbReference type="NCBI Taxonomy" id="2984193"/>
    <lineage>
        <taxon>Bacteria</taxon>
        <taxon>Pseudomonadati</taxon>
        <taxon>Pseudomonadota</taxon>
        <taxon>Betaproteobacteria</taxon>
        <taxon>Burkholderiales</taxon>
        <taxon>Sphaerotilaceae</taxon>
        <taxon>Ideonella</taxon>
    </lineage>
</organism>
<evidence type="ECO:0000313" key="5">
    <source>
        <dbReference type="Proteomes" id="UP001371218"/>
    </source>
</evidence>
<proteinExistence type="inferred from homology"/>
<dbReference type="InterPro" id="IPR012902">
    <property type="entry name" value="N_methyl_site"/>
</dbReference>
<gene>
    <name evidence="4" type="ORF">AACH06_10340</name>
</gene>
<dbReference type="Pfam" id="PF00114">
    <property type="entry name" value="Pilin"/>
    <property type="match status" value="1"/>
</dbReference>
<comment type="caution">
    <text evidence="4">The sequence shown here is derived from an EMBL/GenBank/DDBJ whole genome shotgun (WGS) entry which is preliminary data.</text>
</comment>
<comment type="similarity">
    <text evidence="1">Belongs to the N-Me-Phe pilin family.</text>
</comment>
<dbReference type="RefSeq" id="WP_341425592.1">
    <property type="nucleotide sequence ID" value="NZ_JBBUTG010000005.1"/>
</dbReference>
<keyword evidence="5" id="KW-1185">Reference proteome</keyword>
<name>A0ABU9BQ29_9BURK</name>
<evidence type="ECO:0000256" key="3">
    <source>
        <dbReference type="SAM" id="Phobius"/>
    </source>
</evidence>
<dbReference type="InterPro" id="IPR001082">
    <property type="entry name" value="Pilin"/>
</dbReference>
<keyword evidence="3" id="KW-0472">Membrane</keyword>
<dbReference type="Gene3D" id="3.30.700.10">
    <property type="entry name" value="Glycoprotein, Type 4 Pilin"/>
    <property type="match status" value="1"/>
</dbReference>
<keyword evidence="2" id="KW-0488">Methylation</keyword>
<keyword evidence="3" id="KW-1133">Transmembrane helix</keyword>
<dbReference type="Pfam" id="PF07963">
    <property type="entry name" value="N_methyl"/>
    <property type="match status" value="1"/>
</dbReference>
<dbReference type="SUPFAM" id="SSF54523">
    <property type="entry name" value="Pili subunits"/>
    <property type="match status" value="1"/>
</dbReference>
<evidence type="ECO:0000256" key="1">
    <source>
        <dbReference type="ARBA" id="ARBA00005233"/>
    </source>
</evidence>
<accession>A0ABU9BQ29</accession>
<dbReference type="EMBL" id="JBBUTG010000005">
    <property type="protein sequence ID" value="MEK8031214.1"/>
    <property type="molecule type" value="Genomic_DNA"/>
</dbReference>
<dbReference type="NCBIfam" id="TIGR02532">
    <property type="entry name" value="IV_pilin_GFxxxE"/>
    <property type="match status" value="1"/>
</dbReference>
<keyword evidence="3" id="KW-0812">Transmembrane</keyword>
<dbReference type="Proteomes" id="UP001371218">
    <property type="component" value="Unassembled WGS sequence"/>
</dbReference>
<sequence length="175" mass="18840">MHDVTANALPRRSPRHRGFTLTEIVVVLAIIAILAVMAVPSMLDRIVRGQVVEATKLADEVLKGRIAQFWKASGELPVDNAEADAPPPGKIVGNFVTSMTVEDGAIHIVFGNDANGTIKGKTLTLRPAVVEDTPMVPPAWVCAGGKVPPQMTVKGRDRTDLENQYLPVNCRRLDG</sequence>
<feature type="transmembrane region" description="Helical" evidence="3">
    <location>
        <begin position="21"/>
        <end position="43"/>
    </location>
</feature>
<evidence type="ECO:0000313" key="4">
    <source>
        <dbReference type="EMBL" id="MEK8031214.1"/>
    </source>
</evidence>
<protein>
    <submittedName>
        <fullName evidence="4">Pilin</fullName>
    </submittedName>
</protein>
<dbReference type="InterPro" id="IPR045584">
    <property type="entry name" value="Pilin-like"/>
</dbReference>
<evidence type="ECO:0000256" key="2">
    <source>
        <dbReference type="ARBA" id="ARBA00022481"/>
    </source>
</evidence>